<name>A0AAE4GC37_9BURK</name>
<accession>A0AAE4GC37</accession>
<comment type="caution">
    <text evidence="1">The sequence shown here is derived from an EMBL/GenBank/DDBJ whole genome shotgun (WGS) entry which is preliminary data.</text>
</comment>
<proteinExistence type="predicted"/>
<organism evidence="1">
    <name type="scientific">Herbaspirillum huttiense subsp. nephrolepidis</name>
    <dbReference type="NCBI Taxonomy" id="3075126"/>
    <lineage>
        <taxon>Bacteria</taxon>
        <taxon>Pseudomonadati</taxon>
        <taxon>Pseudomonadota</taxon>
        <taxon>Betaproteobacteria</taxon>
        <taxon>Burkholderiales</taxon>
        <taxon>Oxalobacteraceae</taxon>
        <taxon>Herbaspirillum</taxon>
    </lineage>
</organism>
<sequence length="187" mass="21357">MNDVQIREALKRFLHAKSNKPRMLIEELRIHNGNSIADVVGIYSFMHGYEIKGEKDKVSRLQRQSHYYSKTFPAVTLVTTSNHLSWALANLPSCWGLLIAEKNSAADIVFKYARKAGHNRDFSQNLALSMLWKDELTNLAKKYLVPLNQKDSREAIANKLAPILKKRDTAAHLAEIIFERYKSSSTI</sequence>
<dbReference type="EMBL" id="JAVRAA010000014">
    <property type="protein sequence ID" value="MDT0339676.1"/>
    <property type="molecule type" value="Genomic_DNA"/>
</dbReference>
<gene>
    <name evidence="1" type="ORF">RJN63_22785</name>
</gene>
<dbReference type="InterPro" id="IPR047729">
    <property type="entry name" value="Sce7726-like"/>
</dbReference>
<dbReference type="NCBIfam" id="NF033832">
    <property type="entry name" value="sce7726_fam"/>
    <property type="match status" value="1"/>
</dbReference>
<dbReference type="AlphaFoldDB" id="A0AAE4GC37"/>
<reference evidence="1" key="1">
    <citation type="submission" date="2023-02" db="EMBL/GenBank/DDBJ databases">
        <title>Description of Herbaspirillum huttiense subsp. nephrolepsisexaltata and Herbaspirillum huttiense subsp. lycopersicon.</title>
        <authorList>
            <person name="Poudel M."/>
            <person name="Sharma A."/>
            <person name="Goss E."/>
            <person name="Tapia J.H."/>
            <person name="Harmon C.M."/>
            <person name="Jones J.B."/>
        </authorList>
    </citation>
    <scope>NUCLEOTIDE SEQUENCE</scope>
    <source>
        <strain evidence="1">NC40101</strain>
    </source>
</reference>
<protein>
    <submittedName>
        <fullName evidence="1">Sce7726 family protein</fullName>
    </submittedName>
</protein>
<dbReference type="RefSeq" id="WP_310837320.1">
    <property type="nucleotide sequence ID" value="NZ_JAVLSM010000006.1"/>
</dbReference>
<evidence type="ECO:0000313" key="1">
    <source>
        <dbReference type="EMBL" id="MDT0339676.1"/>
    </source>
</evidence>